<dbReference type="InterPro" id="IPR006035">
    <property type="entry name" value="Ureohydrolase"/>
</dbReference>
<dbReference type="GO" id="GO:0004053">
    <property type="term" value="F:arginase activity"/>
    <property type="evidence" value="ECO:0007669"/>
    <property type="project" value="UniProtKB-EC"/>
</dbReference>
<comment type="caution">
    <text evidence="6">The sequence shown here is derived from an EMBL/GenBank/DDBJ whole genome shotgun (WGS) entry which is preliminary data.</text>
</comment>
<keyword evidence="1" id="KW-0479">Metal-binding</keyword>
<proteinExistence type="inferred from homology"/>
<dbReference type="EMBL" id="JACHMX010000001">
    <property type="protein sequence ID" value="MBB5851268.1"/>
    <property type="molecule type" value="Genomic_DNA"/>
</dbReference>
<keyword evidence="7" id="KW-1185">Reference proteome</keyword>
<dbReference type="SUPFAM" id="SSF52768">
    <property type="entry name" value="Arginase/deacetylase"/>
    <property type="match status" value="1"/>
</dbReference>
<evidence type="ECO:0000256" key="2">
    <source>
        <dbReference type="ARBA" id="ARBA00022801"/>
    </source>
</evidence>
<evidence type="ECO:0000256" key="1">
    <source>
        <dbReference type="ARBA" id="ARBA00022723"/>
    </source>
</evidence>
<sequence>MRVIGAPYSSAGRLDHEALAPKALRDAGLIERLRAAFGSDEPVTDGGNVALGTSPASAHRDEPSGVRSLPGLEAVTTNTRSAVAETLLDGDRPLVLGGDCAILPGCLRGAQDALSDQVGLLFVDGHEDAWPPHESDTGEAADCELGFLLGRYREQLPSSLKSQLPVLDESAVVALGPRDGAEIAAADDVPSLAERIRLITARQLTVGEESAAEHARKALARIRSHTAHWWLHIDLDVLSSDALDAVSYPQPGGLSWDQLGELAATALGEPGCVGITVCVYDPDRDPDGTGARRILDWAGSLARPTGRCSKPPDGRT</sequence>
<dbReference type="GO" id="GO:0030145">
    <property type="term" value="F:manganese ion binding"/>
    <property type="evidence" value="ECO:0007669"/>
    <property type="project" value="TreeGrafter"/>
</dbReference>
<evidence type="ECO:0000313" key="7">
    <source>
        <dbReference type="Proteomes" id="UP000580861"/>
    </source>
</evidence>
<dbReference type="CDD" id="cd09999">
    <property type="entry name" value="Arginase-like_1"/>
    <property type="match status" value="1"/>
</dbReference>
<evidence type="ECO:0000256" key="5">
    <source>
        <dbReference type="SAM" id="MobiDB-lite"/>
    </source>
</evidence>
<evidence type="ECO:0000256" key="3">
    <source>
        <dbReference type="ARBA" id="ARBA00023211"/>
    </source>
</evidence>
<dbReference type="RefSeq" id="WP_184892899.1">
    <property type="nucleotide sequence ID" value="NZ_JACHMX010000001.1"/>
</dbReference>
<keyword evidence="2 6" id="KW-0378">Hydrolase</keyword>
<evidence type="ECO:0000313" key="6">
    <source>
        <dbReference type="EMBL" id="MBB5851268.1"/>
    </source>
</evidence>
<dbReference type="EC" id="3.5.3.1" evidence="6"/>
<dbReference type="AlphaFoldDB" id="A0A841AYU0"/>
<keyword evidence="3" id="KW-0464">Manganese</keyword>
<dbReference type="PANTHER" id="PTHR43782">
    <property type="entry name" value="ARGINASE"/>
    <property type="match status" value="1"/>
</dbReference>
<accession>A0A841AYU0</accession>
<dbReference type="PANTHER" id="PTHR43782:SF3">
    <property type="entry name" value="ARGINASE"/>
    <property type="match status" value="1"/>
</dbReference>
<dbReference type="Pfam" id="PF00491">
    <property type="entry name" value="Arginase"/>
    <property type="match status" value="1"/>
</dbReference>
<protein>
    <submittedName>
        <fullName evidence="6">Arginase</fullName>
        <ecNumber evidence="6">3.5.3.1</ecNumber>
    </submittedName>
</protein>
<name>A0A841AYU0_9PSEU</name>
<feature type="region of interest" description="Disordered" evidence="5">
    <location>
        <begin position="44"/>
        <end position="69"/>
    </location>
</feature>
<gene>
    <name evidence="6" type="ORF">HDA45_001355</name>
</gene>
<dbReference type="PROSITE" id="PS51409">
    <property type="entry name" value="ARGINASE_2"/>
    <property type="match status" value="1"/>
</dbReference>
<dbReference type="GO" id="GO:0005829">
    <property type="term" value="C:cytosol"/>
    <property type="evidence" value="ECO:0007669"/>
    <property type="project" value="TreeGrafter"/>
</dbReference>
<reference evidence="6 7" key="1">
    <citation type="submission" date="2020-08" db="EMBL/GenBank/DDBJ databases">
        <title>Sequencing the genomes of 1000 actinobacteria strains.</title>
        <authorList>
            <person name="Klenk H.-P."/>
        </authorList>
    </citation>
    <scope>NUCLEOTIDE SEQUENCE [LARGE SCALE GENOMIC DNA]</scope>
    <source>
        <strain evidence="6 7">DSM 45272</strain>
    </source>
</reference>
<dbReference type="PRINTS" id="PR00116">
    <property type="entry name" value="ARGINASE"/>
</dbReference>
<dbReference type="Proteomes" id="UP000580861">
    <property type="component" value="Unassembled WGS sequence"/>
</dbReference>
<organism evidence="6 7">
    <name type="scientific">Amycolatopsis umgeniensis</name>
    <dbReference type="NCBI Taxonomy" id="336628"/>
    <lineage>
        <taxon>Bacteria</taxon>
        <taxon>Bacillati</taxon>
        <taxon>Actinomycetota</taxon>
        <taxon>Actinomycetes</taxon>
        <taxon>Pseudonocardiales</taxon>
        <taxon>Pseudonocardiaceae</taxon>
        <taxon>Amycolatopsis</taxon>
    </lineage>
</organism>
<evidence type="ECO:0000256" key="4">
    <source>
        <dbReference type="PROSITE-ProRule" id="PRU00742"/>
    </source>
</evidence>
<comment type="similarity">
    <text evidence="4">Belongs to the arginase family.</text>
</comment>
<dbReference type="InterPro" id="IPR023696">
    <property type="entry name" value="Ureohydrolase_dom_sf"/>
</dbReference>
<dbReference type="Gene3D" id="3.40.800.10">
    <property type="entry name" value="Ureohydrolase domain"/>
    <property type="match status" value="1"/>
</dbReference>